<dbReference type="GO" id="GO:0016787">
    <property type="term" value="F:hydrolase activity"/>
    <property type="evidence" value="ECO:0007669"/>
    <property type="project" value="UniProtKB-KW"/>
</dbReference>
<dbReference type="Proteomes" id="UP000430692">
    <property type="component" value="Unassembled WGS sequence"/>
</dbReference>
<reference evidence="6 7" key="1">
    <citation type="submission" date="2019-12" db="EMBL/GenBank/DDBJ databases">
        <title>Whole-genome analyses of novel actinobacteria.</title>
        <authorList>
            <person name="Sahin N."/>
            <person name="Saygin H."/>
        </authorList>
    </citation>
    <scope>NUCLEOTIDE SEQUENCE [LARGE SCALE GENOMIC DNA]</scope>
    <source>
        <strain evidence="6 7">KC615</strain>
    </source>
</reference>
<keyword evidence="6" id="KW-0067">ATP-binding</keyword>
<dbReference type="PROSITE" id="PS51194">
    <property type="entry name" value="HELICASE_CTER"/>
    <property type="match status" value="1"/>
</dbReference>
<keyword evidence="7" id="KW-1185">Reference proteome</keyword>
<keyword evidence="2" id="KW-0479">Metal-binding</keyword>
<evidence type="ECO:0000259" key="5">
    <source>
        <dbReference type="PROSITE" id="PS51194"/>
    </source>
</evidence>
<name>A0A6I4VYK2_9BACL</name>
<keyword evidence="2" id="KW-0862">Zinc</keyword>
<accession>A0A6I4VYK2</accession>
<dbReference type="SMART" id="SM00490">
    <property type="entry name" value="HELICc"/>
    <property type="match status" value="1"/>
</dbReference>
<dbReference type="PANTHER" id="PTHR10799">
    <property type="entry name" value="SNF2/RAD54 HELICASE FAMILY"/>
    <property type="match status" value="1"/>
</dbReference>
<dbReference type="InterPro" id="IPR027417">
    <property type="entry name" value="P-loop_NTPase"/>
</dbReference>
<dbReference type="InterPro" id="IPR007527">
    <property type="entry name" value="Znf_SWIM"/>
</dbReference>
<dbReference type="InterPro" id="IPR000330">
    <property type="entry name" value="SNF2_N"/>
</dbReference>
<dbReference type="CDD" id="cd18793">
    <property type="entry name" value="SF2_C_SNF"/>
    <property type="match status" value="1"/>
</dbReference>
<evidence type="ECO:0000313" key="6">
    <source>
        <dbReference type="EMBL" id="MXQ55010.1"/>
    </source>
</evidence>
<evidence type="ECO:0000259" key="3">
    <source>
        <dbReference type="PROSITE" id="PS50966"/>
    </source>
</evidence>
<organism evidence="6 7">
    <name type="scientific">Shimazuella alba</name>
    <dbReference type="NCBI Taxonomy" id="2690964"/>
    <lineage>
        <taxon>Bacteria</taxon>
        <taxon>Bacillati</taxon>
        <taxon>Bacillota</taxon>
        <taxon>Bacilli</taxon>
        <taxon>Bacillales</taxon>
        <taxon>Thermoactinomycetaceae</taxon>
        <taxon>Shimazuella</taxon>
    </lineage>
</organism>
<dbReference type="SUPFAM" id="SSF52540">
    <property type="entry name" value="P-loop containing nucleoside triphosphate hydrolases"/>
    <property type="match status" value="2"/>
</dbReference>
<dbReference type="SMART" id="SM00487">
    <property type="entry name" value="DEXDc"/>
    <property type="match status" value="1"/>
</dbReference>
<dbReference type="EMBL" id="WUUL01000011">
    <property type="protein sequence ID" value="MXQ55010.1"/>
    <property type="molecule type" value="Genomic_DNA"/>
</dbReference>
<keyword evidence="2" id="KW-0863">Zinc-finger</keyword>
<dbReference type="InterPro" id="IPR049730">
    <property type="entry name" value="SNF2/RAD54-like_C"/>
</dbReference>
<dbReference type="AlphaFoldDB" id="A0A6I4VYK2"/>
<dbReference type="RefSeq" id="WP_160802366.1">
    <property type="nucleotide sequence ID" value="NZ_WUUL01000011.1"/>
</dbReference>
<dbReference type="Gene3D" id="3.40.50.300">
    <property type="entry name" value="P-loop containing nucleotide triphosphate hydrolases"/>
    <property type="match status" value="1"/>
</dbReference>
<proteinExistence type="predicted"/>
<protein>
    <submittedName>
        <fullName evidence="6">DEAD/DEAH box helicase family protein</fullName>
    </submittedName>
</protein>
<evidence type="ECO:0000259" key="4">
    <source>
        <dbReference type="PROSITE" id="PS51192"/>
    </source>
</evidence>
<keyword evidence="6" id="KW-0347">Helicase</keyword>
<comment type="caution">
    <text evidence="6">The sequence shown here is derived from an EMBL/GenBank/DDBJ whole genome shotgun (WGS) entry which is preliminary data.</text>
</comment>
<dbReference type="Pfam" id="PF00271">
    <property type="entry name" value="Helicase_C"/>
    <property type="match status" value="1"/>
</dbReference>
<dbReference type="InterPro" id="IPR038718">
    <property type="entry name" value="SNF2-like_sf"/>
</dbReference>
<keyword evidence="6" id="KW-0547">Nucleotide-binding</keyword>
<dbReference type="PROSITE" id="PS51192">
    <property type="entry name" value="HELICASE_ATP_BIND_1"/>
    <property type="match status" value="1"/>
</dbReference>
<dbReference type="GO" id="GO:0004386">
    <property type="term" value="F:helicase activity"/>
    <property type="evidence" value="ECO:0007669"/>
    <property type="project" value="UniProtKB-KW"/>
</dbReference>
<dbReference type="PROSITE" id="PS50966">
    <property type="entry name" value="ZF_SWIM"/>
    <property type="match status" value="1"/>
</dbReference>
<dbReference type="GO" id="GO:0005524">
    <property type="term" value="F:ATP binding"/>
    <property type="evidence" value="ECO:0007669"/>
    <property type="project" value="InterPro"/>
</dbReference>
<feature type="domain" description="Helicase ATP-binding" evidence="4">
    <location>
        <begin position="157"/>
        <end position="316"/>
    </location>
</feature>
<evidence type="ECO:0000256" key="2">
    <source>
        <dbReference type="PROSITE-ProRule" id="PRU00325"/>
    </source>
</evidence>
<dbReference type="Gene3D" id="3.40.50.10810">
    <property type="entry name" value="Tandem AAA-ATPase domain"/>
    <property type="match status" value="1"/>
</dbReference>
<feature type="domain" description="SWIM-type" evidence="3">
    <location>
        <begin position="58"/>
        <end position="88"/>
    </location>
</feature>
<dbReference type="InterPro" id="IPR014001">
    <property type="entry name" value="Helicase_ATP-bd"/>
</dbReference>
<dbReference type="FunFam" id="3.40.50.300:FF:000533">
    <property type="entry name" value="Helicase, Snf2 family"/>
    <property type="match status" value="1"/>
</dbReference>
<feature type="domain" description="Helicase C-terminal" evidence="5">
    <location>
        <begin position="444"/>
        <end position="584"/>
    </location>
</feature>
<dbReference type="InterPro" id="IPR001650">
    <property type="entry name" value="Helicase_C-like"/>
</dbReference>
<evidence type="ECO:0000256" key="1">
    <source>
        <dbReference type="ARBA" id="ARBA00022801"/>
    </source>
</evidence>
<evidence type="ECO:0000313" key="7">
    <source>
        <dbReference type="Proteomes" id="UP000430692"/>
    </source>
</evidence>
<gene>
    <name evidence="6" type="ORF">GSM42_15055</name>
</gene>
<keyword evidence="1" id="KW-0378">Hydrolase</keyword>
<dbReference type="Pfam" id="PF00176">
    <property type="entry name" value="SNF2-rel_dom"/>
    <property type="match status" value="1"/>
</dbReference>
<sequence>MELMLLWKNLFSLYNSSNDYIKEIVKTGHQLSRTGAVYNYNHDVNSILAMVADKSGNYEVKIQDSKYTCTCSVSSFCEHITATLFYAESMQKPGQSSELFKYWETVEKKSVPADNSENPLYSDRLKAVKKRKTSLKKTADLNCTLRPYQLDGAKWLIHLHKHKMGALLADDMGLGKTIQTIAFFNEIREKPKVSLIVVPTSLIVNWEKEFSHFAPNIKVHIHYGKERKKNSFKKDVTQYDIILTTYSTLVIDHTLFKSINWHIICLDEAQHIKNAQTKRANVIRSLNSEGRLALSGTPIENRLMELWSLTEFLNPKFLGTQAIFKQQYVQPIEHGHNKAKVHQLHQLIQPFILRRTKDEEKIKGGLPEKLEQKQYCTLTDEQEELYKRLVYEVKKEAKTLTKKKRKPYIMTMIGKLKQLCNHPGLYLKEGNITNVAERSNKVALVEELISNIMEAGESVILFTQYVQMGEVLQHYLTEKFKVNVLFLNGSTPQKERAKMVEDFQSKQAPIFILSLKAGGTGLNLTAANHVIHFDRWWNPAVENQATDRVHRIGQENFVQVHKLITVNTIEEKIDNVISQKQELSDFMLSPSSTNSIFDEDIDNLI</sequence>
<dbReference type="GO" id="GO:0008270">
    <property type="term" value="F:zinc ion binding"/>
    <property type="evidence" value="ECO:0007669"/>
    <property type="project" value="UniProtKB-KW"/>
</dbReference>